<sequence length="113" mass="12363">MKFAVVLALALACAAAAPVEKEPTKIVRSEFDQQPEGNYVFNFETDDGTARQETGEVKEALDEDNKPHTVVVVRGSYTYVDSEGEPQTITYFADETGFHAEGRTIPVAPVPNQ</sequence>
<organism evidence="1 2">
    <name type="scientific">Plutella xylostella</name>
    <name type="common">Diamondback moth</name>
    <name type="synonym">Plutella maculipennis</name>
    <dbReference type="NCBI Taxonomy" id="51655"/>
    <lineage>
        <taxon>Eukaryota</taxon>
        <taxon>Metazoa</taxon>
        <taxon>Ecdysozoa</taxon>
        <taxon>Arthropoda</taxon>
        <taxon>Hexapoda</taxon>
        <taxon>Insecta</taxon>
        <taxon>Pterygota</taxon>
        <taxon>Neoptera</taxon>
        <taxon>Endopterygota</taxon>
        <taxon>Lepidoptera</taxon>
        <taxon>Glossata</taxon>
        <taxon>Ditrysia</taxon>
        <taxon>Yponomeutoidea</taxon>
        <taxon>Plutellidae</taxon>
        <taxon>Plutella</taxon>
    </lineage>
</organism>
<gene>
    <name evidence="1" type="ORF">PLXY2_LOCUS8734</name>
</gene>
<dbReference type="InterPro" id="IPR031311">
    <property type="entry name" value="CHIT_BIND_RR_consensus"/>
</dbReference>
<dbReference type="Proteomes" id="UP000653454">
    <property type="component" value="Unassembled WGS sequence"/>
</dbReference>
<dbReference type="KEGG" id="pxy:105381469"/>
<dbReference type="GO" id="GO:0062129">
    <property type="term" value="C:chitin-based extracellular matrix"/>
    <property type="evidence" value="ECO:0007669"/>
    <property type="project" value="TreeGrafter"/>
</dbReference>
<protein>
    <submittedName>
        <fullName evidence="1">(diamondback moth) hypothetical protein</fullName>
    </submittedName>
</protein>
<dbReference type="PANTHER" id="PTHR10380:SF218">
    <property type="entry name" value="ADULT CUTICLE PROTEIN 65AA-RELATED"/>
    <property type="match status" value="1"/>
</dbReference>
<dbReference type="EMBL" id="CAJHNJ030000033">
    <property type="protein sequence ID" value="CAG9127117.1"/>
    <property type="molecule type" value="Genomic_DNA"/>
</dbReference>
<keyword evidence="2" id="KW-1185">Reference proteome</keyword>
<dbReference type="PROSITE" id="PS51155">
    <property type="entry name" value="CHIT_BIND_RR_2"/>
    <property type="match status" value="1"/>
</dbReference>
<evidence type="ECO:0000313" key="2">
    <source>
        <dbReference type="Proteomes" id="UP000653454"/>
    </source>
</evidence>
<dbReference type="Pfam" id="PF00379">
    <property type="entry name" value="Chitin_bind_4"/>
    <property type="match status" value="1"/>
</dbReference>
<accession>A0A8S4FGX4</accession>
<dbReference type="PRINTS" id="PR00947">
    <property type="entry name" value="CUTICLE"/>
</dbReference>
<proteinExistence type="predicted"/>
<dbReference type="PROSITE" id="PS00233">
    <property type="entry name" value="CHIT_BIND_RR_1"/>
    <property type="match status" value="1"/>
</dbReference>
<dbReference type="PANTHER" id="PTHR10380">
    <property type="entry name" value="CUTICLE PROTEIN"/>
    <property type="match status" value="1"/>
</dbReference>
<dbReference type="InterPro" id="IPR050468">
    <property type="entry name" value="Cuticle_Struct_Prot"/>
</dbReference>
<reference evidence="1" key="1">
    <citation type="submission" date="2020-11" db="EMBL/GenBank/DDBJ databases">
        <authorList>
            <person name="Whiteford S."/>
        </authorList>
    </citation>
    <scope>NUCLEOTIDE SEQUENCE</scope>
</reference>
<dbReference type="GO" id="GO:0008010">
    <property type="term" value="F:structural constituent of chitin-based larval cuticle"/>
    <property type="evidence" value="ECO:0007669"/>
    <property type="project" value="TreeGrafter"/>
</dbReference>
<evidence type="ECO:0000313" key="1">
    <source>
        <dbReference type="EMBL" id="CAG9127117.1"/>
    </source>
</evidence>
<comment type="caution">
    <text evidence="1">The sequence shown here is derived from an EMBL/GenBank/DDBJ whole genome shotgun (WGS) entry which is preliminary data.</text>
</comment>
<dbReference type="OrthoDB" id="6515429at2759"/>
<dbReference type="AlphaFoldDB" id="A0A8S4FGX4"/>
<name>A0A8S4FGX4_PLUXY</name>
<dbReference type="InterPro" id="IPR000618">
    <property type="entry name" value="Insect_cuticle"/>
</dbReference>